<sequence length="73" mass="8301">MLYDVTLPPFNILKISIKKNIIKILTYQIIVSHLITVHTVNLIMSCLNHNTIISTIIVFSFNSNMNNTKISAQ</sequence>
<dbReference type="HOGENOM" id="CLU_2698803_0_0_5"/>
<evidence type="ECO:0000313" key="2">
    <source>
        <dbReference type="Proteomes" id="UP000008320"/>
    </source>
</evidence>
<proteinExistence type="predicted"/>
<organism evidence="1 2">
    <name type="scientific">Ehrlichia chaffeensis (strain ATCC CRL-10679 / Arkansas)</name>
    <dbReference type="NCBI Taxonomy" id="205920"/>
    <lineage>
        <taxon>Bacteria</taxon>
        <taxon>Pseudomonadati</taxon>
        <taxon>Pseudomonadota</taxon>
        <taxon>Alphaproteobacteria</taxon>
        <taxon>Rickettsiales</taxon>
        <taxon>Anaplasmataceae</taxon>
        <taxon>Ehrlichia</taxon>
    </lineage>
</organism>
<keyword evidence="2" id="KW-1185">Reference proteome</keyword>
<gene>
    <name evidence="1" type="ordered locus">ECH_0068</name>
</gene>
<dbReference type="KEGG" id="ech:ECH_0068"/>
<dbReference type="EMBL" id="CP000236">
    <property type="protein sequence ID" value="ABD45153.1"/>
    <property type="molecule type" value="Genomic_DNA"/>
</dbReference>
<evidence type="ECO:0000313" key="1">
    <source>
        <dbReference type="EMBL" id="ABD45153.1"/>
    </source>
</evidence>
<dbReference type="AlphaFoldDB" id="Q2GI35"/>
<protein>
    <submittedName>
        <fullName evidence="1">Uncharacterized protein</fullName>
    </submittedName>
</protein>
<dbReference type="Proteomes" id="UP000008320">
    <property type="component" value="Chromosome"/>
</dbReference>
<accession>Q2GI35</accession>
<name>Q2GI35_EHRCR</name>
<dbReference type="STRING" id="205920.ECH_0068"/>
<reference evidence="1 2" key="1">
    <citation type="journal article" date="2006" name="PLoS Genet.">
        <title>Comparative genomics of emerging human ehrlichiosis agents.</title>
        <authorList>
            <person name="Dunning Hotopp J.C."/>
            <person name="Lin M."/>
            <person name="Madupu R."/>
            <person name="Crabtree J."/>
            <person name="Angiuoli S.V."/>
            <person name="Eisen J.A."/>
            <person name="Seshadri R."/>
            <person name="Ren Q."/>
            <person name="Wu M."/>
            <person name="Utterback T.R."/>
            <person name="Smith S."/>
            <person name="Lewis M."/>
            <person name="Khouri H."/>
            <person name="Zhang C."/>
            <person name="Niu H."/>
            <person name="Lin Q."/>
            <person name="Ohashi N."/>
            <person name="Zhi N."/>
            <person name="Nelson W."/>
            <person name="Brinkac L.M."/>
            <person name="Dodson R.J."/>
            <person name="Rosovitz M.J."/>
            <person name="Sundaram J."/>
            <person name="Daugherty S.C."/>
            <person name="Davidsen T."/>
            <person name="Durkin A.S."/>
            <person name="Gwinn M."/>
            <person name="Haft D.H."/>
            <person name="Selengut J.D."/>
            <person name="Sullivan S.A."/>
            <person name="Zafar N."/>
            <person name="Zhou L."/>
            <person name="Benahmed F."/>
            <person name="Forberger H."/>
            <person name="Halpin R."/>
            <person name="Mulligan S."/>
            <person name="Robinson J."/>
            <person name="White O."/>
            <person name="Rikihisa Y."/>
            <person name="Tettelin H."/>
        </authorList>
    </citation>
    <scope>NUCLEOTIDE SEQUENCE [LARGE SCALE GENOMIC DNA]</scope>
    <source>
        <strain evidence="2">ATCC CRL-10679 / Arkansas</strain>
    </source>
</reference>